<reference evidence="2 3" key="1">
    <citation type="submission" date="2018-09" db="EMBL/GenBank/DDBJ databases">
        <title>Genomic investigation of the strawberry pathogen Phytophthora fragariae indicates pathogenicity is determined by transcriptional variation in three key races.</title>
        <authorList>
            <person name="Adams T.M."/>
            <person name="Armitage A.D."/>
            <person name="Sobczyk M.K."/>
            <person name="Bates H.J."/>
            <person name="Dunwell J.M."/>
            <person name="Nellist C.F."/>
            <person name="Harrison R.J."/>
        </authorList>
    </citation>
    <scope>NUCLEOTIDE SEQUENCE [LARGE SCALE GENOMIC DNA]</scope>
    <source>
        <strain evidence="2 3">ONT-3</strain>
    </source>
</reference>
<dbReference type="EMBL" id="QXFX01000638">
    <property type="protein sequence ID" value="KAE9108719.1"/>
    <property type="molecule type" value="Genomic_DNA"/>
</dbReference>
<accession>A0A6G0L4J4</accession>
<evidence type="ECO:0000256" key="1">
    <source>
        <dbReference type="SAM" id="MobiDB-lite"/>
    </source>
</evidence>
<organism evidence="2 3">
    <name type="scientific">Phytophthora fragariae</name>
    <dbReference type="NCBI Taxonomy" id="53985"/>
    <lineage>
        <taxon>Eukaryota</taxon>
        <taxon>Sar</taxon>
        <taxon>Stramenopiles</taxon>
        <taxon>Oomycota</taxon>
        <taxon>Peronosporomycetes</taxon>
        <taxon>Peronosporales</taxon>
        <taxon>Peronosporaceae</taxon>
        <taxon>Phytophthora</taxon>
    </lineage>
</organism>
<sequence length="180" mass="20468">MTRVSKSPTSGELTRSQQRAAKELLLPPTHAALHRRQRAPGLLFTVFLSATASLLSITARERQPASRTPSLLDCHCRFLEETTRRTTRRTTRHSYRYSHVRYRLGSPSRATLRRRRKLERAPARPRLQRADGLDQGRSELQGHQRHGQEAEGWGVARLSRGSRVLRQGEAVSEPDHACCC</sequence>
<dbReference type="Proteomes" id="UP000488956">
    <property type="component" value="Unassembled WGS sequence"/>
</dbReference>
<proteinExistence type="predicted"/>
<gene>
    <name evidence="2" type="ORF">PF010_g11798</name>
</gene>
<feature type="compositionally biased region" description="Basic and acidic residues" evidence="1">
    <location>
        <begin position="128"/>
        <end position="149"/>
    </location>
</feature>
<comment type="caution">
    <text evidence="2">The sequence shown here is derived from an EMBL/GenBank/DDBJ whole genome shotgun (WGS) entry which is preliminary data.</text>
</comment>
<evidence type="ECO:0000313" key="2">
    <source>
        <dbReference type="EMBL" id="KAE9108719.1"/>
    </source>
</evidence>
<feature type="region of interest" description="Disordered" evidence="1">
    <location>
        <begin position="109"/>
        <end position="155"/>
    </location>
</feature>
<name>A0A6G0L4J4_9STRA</name>
<dbReference type="AlphaFoldDB" id="A0A6G0L4J4"/>
<protein>
    <submittedName>
        <fullName evidence="2">Uncharacterized protein</fullName>
    </submittedName>
</protein>
<evidence type="ECO:0000313" key="3">
    <source>
        <dbReference type="Proteomes" id="UP000488956"/>
    </source>
</evidence>